<dbReference type="AlphaFoldDB" id="A0A183BT06"/>
<name>A0A183BT06_GLOPA</name>
<dbReference type="Proteomes" id="UP000050741">
    <property type="component" value="Unassembled WGS sequence"/>
</dbReference>
<accession>A0A183BT06</accession>
<reference evidence="1" key="1">
    <citation type="submission" date="2013-12" db="EMBL/GenBank/DDBJ databases">
        <authorList>
            <person name="Aslett M."/>
        </authorList>
    </citation>
    <scope>NUCLEOTIDE SEQUENCE [LARGE SCALE GENOMIC DNA]</scope>
    <source>
        <strain evidence="1">Lindley</strain>
    </source>
</reference>
<proteinExistence type="predicted"/>
<reference evidence="1" key="2">
    <citation type="submission" date="2014-05" db="EMBL/GenBank/DDBJ databases">
        <title>The genome and life-stage specific transcriptomes of Globodera pallida elucidate key aspects of plant parasitism by a cyst nematode.</title>
        <authorList>
            <person name="Cotton J.A."/>
            <person name="Lilley C.J."/>
            <person name="Jones L.M."/>
            <person name="Kikuchi T."/>
            <person name="Reid A.J."/>
            <person name="Thorpe P."/>
            <person name="Tsai I.J."/>
            <person name="Beasley H."/>
            <person name="Blok V."/>
            <person name="Cock P.J.A."/>
            <person name="Van den Akker S.E."/>
            <person name="Holroyd N."/>
            <person name="Hunt M."/>
            <person name="Mantelin S."/>
            <person name="Naghra H."/>
            <person name="Pain A."/>
            <person name="Palomares-Rius J.E."/>
            <person name="Zarowiecki M."/>
            <person name="Berriman M."/>
            <person name="Jones J.T."/>
            <person name="Urwin P.E."/>
        </authorList>
    </citation>
    <scope>NUCLEOTIDE SEQUENCE [LARGE SCALE GENOMIC DNA]</scope>
    <source>
        <strain evidence="1">Lindley</strain>
    </source>
</reference>
<reference evidence="2" key="3">
    <citation type="submission" date="2016-06" db="UniProtKB">
        <authorList>
            <consortium name="WormBaseParasite"/>
        </authorList>
    </citation>
    <scope>IDENTIFICATION</scope>
</reference>
<dbReference type="WBParaSite" id="GPLIN_000374200">
    <property type="protein sequence ID" value="GPLIN_000374200"/>
    <property type="gene ID" value="GPLIN_000374200"/>
</dbReference>
<protein>
    <submittedName>
        <fullName evidence="2">Uncharacterized protein</fullName>
    </submittedName>
</protein>
<keyword evidence="1" id="KW-1185">Reference proteome</keyword>
<organism evidence="1 2">
    <name type="scientific">Globodera pallida</name>
    <name type="common">Potato cyst nematode worm</name>
    <name type="synonym">Heterodera pallida</name>
    <dbReference type="NCBI Taxonomy" id="36090"/>
    <lineage>
        <taxon>Eukaryota</taxon>
        <taxon>Metazoa</taxon>
        <taxon>Ecdysozoa</taxon>
        <taxon>Nematoda</taxon>
        <taxon>Chromadorea</taxon>
        <taxon>Rhabditida</taxon>
        <taxon>Tylenchina</taxon>
        <taxon>Tylenchomorpha</taxon>
        <taxon>Tylenchoidea</taxon>
        <taxon>Heteroderidae</taxon>
        <taxon>Heteroderinae</taxon>
        <taxon>Globodera</taxon>
    </lineage>
</organism>
<evidence type="ECO:0000313" key="2">
    <source>
        <dbReference type="WBParaSite" id="GPLIN_000374200"/>
    </source>
</evidence>
<evidence type="ECO:0000313" key="1">
    <source>
        <dbReference type="Proteomes" id="UP000050741"/>
    </source>
</evidence>
<sequence>MTLRLKWLQKGTFDTRGGEYEFYLKRHDMEKSRRRFLLSSGKPKCESDKLGGPVSLFRYRCTKYSILIILDVSVVNMQVQKKKFKRDSHQNNNKQKKQVQ</sequence>